<comment type="caution">
    <text evidence="1">The sequence shown here is derived from an EMBL/GenBank/DDBJ whole genome shotgun (WGS) entry which is preliminary data.</text>
</comment>
<keyword evidence="1" id="KW-0808">Transferase</keyword>
<dbReference type="SUPFAM" id="SSF53335">
    <property type="entry name" value="S-adenosyl-L-methionine-dependent methyltransferases"/>
    <property type="match status" value="1"/>
</dbReference>
<protein>
    <submittedName>
        <fullName evidence="1">Class I SAM-dependent methyltransferase</fullName>
    </submittedName>
</protein>
<reference evidence="1" key="2">
    <citation type="submission" date="2019-04" db="EMBL/GenBank/DDBJ databases">
        <authorList>
            <person name="Zou H."/>
        </authorList>
    </citation>
    <scope>NUCLEOTIDE SEQUENCE</scope>
    <source>
        <strain evidence="1">2015oxa</strain>
    </source>
</reference>
<gene>
    <name evidence="1" type="ORF">E2650_04615</name>
</gene>
<dbReference type="Proteomes" id="UP001152518">
    <property type="component" value="Unassembled WGS sequence"/>
</dbReference>
<dbReference type="CDD" id="cd02440">
    <property type="entry name" value="AdoMet_MTases"/>
    <property type="match status" value="1"/>
</dbReference>
<evidence type="ECO:0000313" key="1">
    <source>
        <dbReference type="EMBL" id="MDG5899195.1"/>
    </source>
</evidence>
<reference evidence="1" key="1">
    <citation type="journal article" date="2019" name="Int J Environ Res Public Health">
        <title>Characterization of Chromosome-Mediated BlaOXA-894 in Shewanella xiamenensis Isolated from Pig Wastewater.</title>
        <authorList>
            <person name="Zou H."/>
            <person name="Zhou Z."/>
            <person name="Xia H."/>
            <person name="Zhao Q."/>
            <person name="Li X."/>
        </authorList>
    </citation>
    <scope>NUCLEOTIDE SEQUENCE</scope>
    <source>
        <strain evidence="1">2015oxa</strain>
    </source>
</reference>
<dbReference type="Gene3D" id="3.40.50.150">
    <property type="entry name" value="Vaccinia Virus protein VP39"/>
    <property type="match status" value="1"/>
</dbReference>
<dbReference type="GO" id="GO:0032259">
    <property type="term" value="P:methylation"/>
    <property type="evidence" value="ECO:0007669"/>
    <property type="project" value="UniProtKB-KW"/>
</dbReference>
<accession>A0AAW6QUL3</accession>
<dbReference type="InterPro" id="IPR029063">
    <property type="entry name" value="SAM-dependent_MTases_sf"/>
</dbReference>
<dbReference type="Pfam" id="PF13489">
    <property type="entry name" value="Methyltransf_23"/>
    <property type="match status" value="1"/>
</dbReference>
<keyword evidence="1" id="KW-0489">Methyltransferase</keyword>
<proteinExistence type="predicted"/>
<sequence length="395" mass="44780">MIRNCFLCAAKTDNVFSSTWMLPGLAPTEIGFSICPKCGSVCQSPSVSYDDMMTIYSSIAVYTNPGRQGLPSSAKIRDLDEQIQFIKRGIGHLPKSAMQIGSSDGYTLSRFRQAGVELVMGVEPGSTAVEIAKRLYNIDCIHGTAEDFETDKDFELILLTHVLEHIYEPQVTLDKCRKIQNTPGEKFIYVEVPLMATAASLCPGFLTFEHVNYYTKENLICSLTQAGYWPVSVVEHFNSNLSPIIGILASTREQHHYDEMKIDVQLNRKRLSEYRQKELSYWQNCVDRIKLSLQQSQRIFLWGAGIHTCQLLANTDLLDHSRIFGLTDTSSLKWGLRQGEWICKDPQQIDWQVGDTVLISSYASEKEIFDALYWLRNKGINTLRLHNVDDTRAIV</sequence>
<organism evidence="1">
    <name type="scientific">Shewanella xiamenensis</name>
    <dbReference type="NCBI Taxonomy" id="332186"/>
    <lineage>
        <taxon>Bacteria</taxon>
        <taxon>Pseudomonadati</taxon>
        <taxon>Pseudomonadota</taxon>
        <taxon>Gammaproteobacteria</taxon>
        <taxon>Alteromonadales</taxon>
        <taxon>Shewanellaceae</taxon>
        <taxon>Shewanella</taxon>
    </lineage>
</organism>
<name>A0AAW6QUL3_9GAMM</name>
<dbReference type="EMBL" id="SUNE01000002">
    <property type="protein sequence ID" value="MDG5899195.1"/>
    <property type="molecule type" value="Genomic_DNA"/>
</dbReference>
<dbReference type="GO" id="GO:0008168">
    <property type="term" value="F:methyltransferase activity"/>
    <property type="evidence" value="ECO:0007669"/>
    <property type="project" value="UniProtKB-KW"/>
</dbReference>
<dbReference type="AlphaFoldDB" id="A0AAW6QUL3"/>